<keyword evidence="4" id="KW-1185">Reference proteome</keyword>
<keyword evidence="1" id="KW-0175">Coiled coil</keyword>
<dbReference type="AlphaFoldDB" id="A0A6A5TPC6"/>
<evidence type="ECO:0000313" key="3">
    <source>
        <dbReference type="EMBL" id="KAF1954763.1"/>
    </source>
</evidence>
<protein>
    <submittedName>
        <fullName evidence="3">Uncharacterized protein</fullName>
    </submittedName>
</protein>
<accession>A0A6A5TPC6</accession>
<dbReference type="Proteomes" id="UP000800035">
    <property type="component" value="Unassembled WGS sequence"/>
</dbReference>
<sequence>MSLKSSSALKTMKFSSNGHQLPQPVIGRQLPNTADFVNGKDTQDNNYTHVGFWDRTFAIEPLNNENAQLQKKISMAEKELLEAVEVNKQLCILISNLQSQLDFERNKTAGREVSGCPASVYEDPFVGAGDGNAGNLRYSPPGPVSPVAVHNSRVGRNSRAHHPPSAVSYTPTTQQASRDPPKMGATPASGRRHKRTETPEQLFLKPYTKGVPIYTMGIDPQNTRGLLHDFFEDIRKWVGRYANDLDDSTVAEVSKLPDLVDMFAQKTDIQHMLADKEMCQDVVAAMINRHMVIYAIGENFVYNSKHSAGDKCNQLFLDFAHLAEEEYALKHQVCLKQRALYTKLTTDPLYHDWRTAVAEDRCKVLLSKMAVFMKPGVYPEREHVLSELYVKGYRIGFRLRMDAVKWQIMWPVAGVEVNFKWMVNQTRNLYGDPATTYQKVTQDPTKYFVRFAVTPTFTCSDFSSGVEEKTVAHSALVHVGRRGVFSHHEDRKV</sequence>
<reference evidence="3" key="1">
    <citation type="journal article" date="2020" name="Stud. Mycol.">
        <title>101 Dothideomycetes genomes: a test case for predicting lifestyles and emergence of pathogens.</title>
        <authorList>
            <person name="Haridas S."/>
            <person name="Albert R."/>
            <person name="Binder M."/>
            <person name="Bloem J."/>
            <person name="Labutti K."/>
            <person name="Salamov A."/>
            <person name="Andreopoulos B."/>
            <person name="Baker S."/>
            <person name="Barry K."/>
            <person name="Bills G."/>
            <person name="Bluhm B."/>
            <person name="Cannon C."/>
            <person name="Castanera R."/>
            <person name="Culley D."/>
            <person name="Daum C."/>
            <person name="Ezra D."/>
            <person name="Gonzalez J."/>
            <person name="Henrissat B."/>
            <person name="Kuo A."/>
            <person name="Liang C."/>
            <person name="Lipzen A."/>
            <person name="Lutzoni F."/>
            <person name="Magnuson J."/>
            <person name="Mondo S."/>
            <person name="Nolan M."/>
            <person name="Ohm R."/>
            <person name="Pangilinan J."/>
            <person name="Park H.-J."/>
            <person name="Ramirez L."/>
            <person name="Alfaro M."/>
            <person name="Sun H."/>
            <person name="Tritt A."/>
            <person name="Yoshinaga Y."/>
            <person name="Zwiers L.-H."/>
            <person name="Turgeon B."/>
            <person name="Goodwin S."/>
            <person name="Spatafora J."/>
            <person name="Crous P."/>
            <person name="Grigoriev I."/>
        </authorList>
    </citation>
    <scope>NUCLEOTIDE SEQUENCE</scope>
    <source>
        <strain evidence="3">CBS 675.92</strain>
    </source>
</reference>
<proteinExistence type="predicted"/>
<feature type="coiled-coil region" evidence="1">
    <location>
        <begin position="59"/>
        <end position="86"/>
    </location>
</feature>
<gene>
    <name evidence="3" type="ORF">CC80DRAFT_594809</name>
</gene>
<feature type="region of interest" description="Disordered" evidence="2">
    <location>
        <begin position="153"/>
        <end position="199"/>
    </location>
</feature>
<evidence type="ECO:0000256" key="1">
    <source>
        <dbReference type="SAM" id="Coils"/>
    </source>
</evidence>
<dbReference type="EMBL" id="ML976997">
    <property type="protein sequence ID" value="KAF1954763.1"/>
    <property type="molecule type" value="Genomic_DNA"/>
</dbReference>
<organism evidence="3 4">
    <name type="scientific">Byssothecium circinans</name>
    <dbReference type="NCBI Taxonomy" id="147558"/>
    <lineage>
        <taxon>Eukaryota</taxon>
        <taxon>Fungi</taxon>
        <taxon>Dikarya</taxon>
        <taxon>Ascomycota</taxon>
        <taxon>Pezizomycotina</taxon>
        <taxon>Dothideomycetes</taxon>
        <taxon>Pleosporomycetidae</taxon>
        <taxon>Pleosporales</taxon>
        <taxon>Massarineae</taxon>
        <taxon>Massarinaceae</taxon>
        <taxon>Byssothecium</taxon>
    </lineage>
</organism>
<evidence type="ECO:0000256" key="2">
    <source>
        <dbReference type="SAM" id="MobiDB-lite"/>
    </source>
</evidence>
<evidence type="ECO:0000313" key="4">
    <source>
        <dbReference type="Proteomes" id="UP000800035"/>
    </source>
</evidence>
<dbReference type="OrthoDB" id="3789787at2759"/>
<name>A0A6A5TPC6_9PLEO</name>
<feature type="compositionally biased region" description="Polar residues" evidence="2">
    <location>
        <begin position="167"/>
        <end position="177"/>
    </location>
</feature>